<organism evidence="2 3">
    <name type="scientific">Prevotella disiens DNF00882</name>
    <dbReference type="NCBI Taxonomy" id="1401075"/>
    <lineage>
        <taxon>Bacteria</taxon>
        <taxon>Pseudomonadati</taxon>
        <taxon>Bacteroidota</taxon>
        <taxon>Bacteroidia</taxon>
        <taxon>Bacteroidales</taxon>
        <taxon>Prevotellaceae</taxon>
        <taxon>Prevotella</taxon>
    </lineage>
</organism>
<dbReference type="InterPro" id="IPR021255">
    <property type="entry name" value="DUF2807"/>
</dbReference>
<proteinExistence type="predicted"/>
<gene>
    <name evidence="2" type="ORF">HMPREF0654_10565</name>
</gene>
<dbReference type="Pfam" id="PF10988">
    <property type="entry name" value="DUF2807"/>
    <property type="match status" value="1"/>
</dbReference>
<evidence type="ECO:0000313" key="2">
    <source>
        <dbReference type="EMBL" id="KGF47004.1"/>
    </source>
</evidence>
<dbReference type="RefSeq" id="WP_036884592.1">
    <property type="nucleotide sequence ID" value="NZ_JRNR01000121.1"/>
</dbReference>
<dbReference type="AlphaFoldDB" id="A0A096CNX0"/>
<sequence>MKKIALNKIFVCVSMIICTLLFTSCIRKKQDNGKMLTKEIKVTPFQDLFLMGNATVNLIPGDTFKVVVKGKEKFVKEVTMKVENGVLIIDEKDHNVGGKGELTFGNFNFSDYRAEVYVTMPTLRNIRQEGNSDIHIVKPMKGDSVMFDIQGNSSINIAELTSKTFKLNIDGNSSVNVEALTVDRTNVGIFGNSSMDINFVNAGDAQIGIEGNAFVSLRGTTKTEPICTVNGNGSINNKTVRCQKSK</sequence>
<accession>A0A096CNX0</accession>
<name>A0A096CNX0_9BACT</name>
<protein>
    <recommendedName>
        <fullName evidence="1">Putative auto-transporter adhesin head GIN domain-containing protein</fullName>
    </recommendedName>
</protein>
<evidence type="ECO:0000313" key="3">
    <source>
        <dbReference type="Proteomes" id="UP000029538"/>
    </source>
</evidence>
<dbReference type="Gene3D" id="2.160.20.120">
    <property type="match status" value="1"/>
</dbReference>
<dbReference type="Proteomes" id="UP000029538">
    <property type="component" value="Unassembled WGS sequence"/>
</dbReference>
<reference evidence="2 3" key="1">
    <citation type="submission" date="2014-07" db="EMBL/GenBank/DDBJ databases">
        <authorList>
            <person name="McCorrison J."/>
            <person name="Sanka R."/>
            <person name="Torralba M."/>
            <person name="Gillis M."/>
            <person name="Haft D.H."/>
            <person name="Methe B."/>
            <person name="Sutton G."/>
            <person name="Nelson K.E."/>
        </authorList>
    </citation>
    <scope>NUCLEOTIDE SEQUENCE [LARGE SCALE GENOMIC DNA]</scope>
    <source>
        <strain evidence="2 3">DNF00882</strain>
    </source>
</reference>
<comment type="caution">
    <text evidence="2">The sequence shown here is derived from an EMBL/GenBank/DDBJ whole genome shotgun (WGS) entry which is preliminary data.</text>
</comment>
<dbReference type="PROSITE" id="PS51257">
    <property type="entry name" value="PROKAR_LIPOPROTEIN"/>
    <property type="match status" value="1"/>
</dbReference>
<dbReference type="EMBL" id="JRNR01000121">
    <property type="protein sequence ID" value="KGF47004.1"/>
    <property type="molecule type" value="Genomic_DNA"/>
</dbReference>
<feature type="domain" description="Putative auto-transporter adhesin head GIN" evidence="1">
    <location>
        <begin position="45"/>
        <end position="177"/>
    </location>
</feature>
<evidence type="ECO:0000259" key="1">
    <source>
        <dbReference type="Pfam" id="PF10988"/>
    </source>
</evidence>